<dbReference type="Pfam" id="PF07885">
    <property type="entry name" value="Ion_trans_2"/>
    <property type="match status" value="1"/>
</dbReference>
<organism evidence="3 4">
    <name type="scientific">Rhodococcoides kyotonense</name>
    <dbReference type="NCBI Taxonomy" id="398843"/>
    <lineage>
        <taxon>Bacteria</taxon>
        <taxon>Bacillati</taxon>
        <taxon>Actinomycetota</taxon>
        <taxon>Actinomycetes</taxon>
        <taxon>Mycobacteriales</taxon>
        <taxon>Nocardiaceae</taxon>
        <taxon>Rhodococcoides</taxon>
    </lineage>
</organism>
<feature type="transmembrane region" description="Helical" evidence="1">
    <location>
        <begin position="100"/>
        <end position="123"/>
    </location>
</feature>
<reference evidence="3 4" key="1">
    <citation type="submission" date="2016-03" db="EMBL/GenBank/DDBJ databases">
        <title>Genome sequence of Rhodococcus kyotonensis KB10.</title>
        <authorList>
            <person name="Jeong H."/>
            <person name="Hong C.E."/>
            <person name="Jo S.H."/>
            <person name="Park J.M."/>
        </authorList>
    </citation>
    <scope>NUCLEOTIDE SEQUENCE [LARGE SCALE GENOMIC DNA]</scope>
    <source>
        <strain evidence="3 4">KB10</strain>
    </source>
</reference>
<evidence type="ECO:0000313" key="4">
    <source>
        <dbReference type="Proteomes" id="UP000077519"/>
    </source>
</evidence>
<feature type="domain" description="Potassium channel" evidence="2">
    <location>
        <begin position="110"/>
        <end position="176"/>
    </location>
</feature>
<evidence type="ECO:0000313" key="3">
    <source>
        <dbReference type="EMBL" id="OAK50982.1"/>
    </source>
</evidence>
<keyword evidence="1" id="KW-0812">Transmembrane</keyword>
<proteinExistence type="predicted"/>
<evidence type="ECO:0000259" key="2">
    <source>
        <dbReference type="Pfam" id="PF07885"/>
    </source>
</evidence>
<accession>A0A177Y656</accession>
<gene>
    <name evidence="3" type="ORF">A3K89_13955</name>
</gene>
<protein>
    <recommendedName>
        <fullName evidence="2">Potassium channel domain-containing protein</fullName>
    </recommendedName>
</protein>
<name>A0A177Y656_9NOCA</name>
<dbReference type="Gene3D" id="1.10.287.70">
    <property type="match status" value="1"/>
</dbReference>
<feature type="transmembrane region" description="Helical" evidence="1">
    <location>
        <begin position="37"/>
        <end position="55"/>
    </location>
</feature>
<keyword evidence="1" id="KW-1133">Transmembrane helix</keyword>
<comment type="caution">
    <text evidence="3">The sequence shown here is derived from an EMBL/GenBank/DDBJ whole genome shotgun (WGS) entry which is preliminary data.</text>
</comment>
<feature type="transmembrane region" description="Helical" evidence="1">
    <location>
        <begin position="135"/>
        <end position="155"/>
    </location>
</feature>
<dbReference type="AlphaFoldDB" id="A0A177Y656"/>
<keyword evidence="1" id="KW-0472">Membrane</keyword>
<dbReference type="RefSeq" id="WP_084424113.1">
    <property type="nucleotide sequence ID" value="NZ_LVHI01000041.1"/>
</dbReference>
<dbReference type="Proteomes" id="UP000077519">
    <property type="component" value="Unassembled WGS sequence"/>
</dbReference>
<dbReference type="EMBL" id="LVHI01000041">
    <property type="protein sequence ID" value="OAK50982.1"/>
    <property type="molecule type" value="Genomic_DNA"/>
</dbReference>
<dbReference type="InterPro" id="IPR013099">
    <property type="entry name" value="K_chnl_dom"/>
</dbReference>
<dbReference type="SUPFAM" id="SSF81324">
    <property type="entry name" value="Voltage-gated potassium channels"/>
    <property type="match status" value="1"/>
</dbReference>
<sequence>MTRKFAVFVGAIEVIMDERNPYSALTDQQRRALLRRAIARPLVTALVLTTVYFVVPMKDIRDITTVALLALVLVVVGVVCVWQVVRVIRSDYPAVQAVEALAAVIPAYLIGFSTVYYLAYAASSQNFTEPVSRMGSLYFTMSVFATVGFGDIAASTDFTRAIVTVQMVCNLLIIALGGRLFVAAIRRGQARRKH</sequence>
<feature type="transmembrane region" description="Helical" evidence="1">
    <location>
        <begin position="67"/>
        <end position="88"/>
    </location>
</feature>
<keyword evidence="4" id="KW-1185">Reference proteome</keyword>
<evidence type="ECO:0000256" key="1">
    <source>
        <dbReference type="SAM" id="Phobius"/>
    </source>
</evidence>
<feature type="transmembrane region" description="Helical" evidence="1">
    <location>
        <begin position="161"/>
        <end position="185"/>
    </location>
</feature>